<accession>A0ABS9DZ98</accession>
<evidence type="ECO:0000313" key="1">
    <source>
        <dbReference type="EMBL" id="MCF3946752.1"/>
    </source>
</evidence>
<organism evidence="1 2">
    <name type="scientific">Acidiphilium iwatense</name>
    <dbReference type="NCBI Taxonomy" id="768198"/>
    <lineage>
        <taxon>Bacteria</taxon>
        <taxon>Pseudomonadati</taxon>
        <taxon>Pseudomonadota</taxon>
        <taxon>Alphaproteobacteria</taxon>
        <taxon>Acetobacterales</taxon>
        <taxon>Acidocellaceae</taxon>
        <taxon>Acidiphilium</taxon>
    </lineage>
</organism>
<dbReference type="Proteomes" id="UP001521209">
    <property type="component" value="Unassembled WGS sequence"/>
</dbReference>
<protein>
    <submittedName>
        <fullName evidence="1">Uncharacterized protein</fullName>
    </submittedName>
</protein>
<dbReference type="RefSeq" id="WP_235703988.1">
    <property type="nucleotide sequence ID" value="NZ_JAKGBZ010000013.1"/>
</dbReference>
<evidence type="ECO:0000313" key="2">
    <source>
        <dbReference type="Proteomes" id="UP001521209"/>
    </source>
</evidence>
<gene>
    <name evidence="1" type="ORF">L2A60_08665</name>
</gene>
<dbReference type="EMBL" id="JAKGBZ010000013">
    <property type="protein sequence ID" value="MCF3946752.1"/>
    <property type="molecule type" value="Genomic_DNA"/>
</dbReference>
<dbReference type="SUPFAM" id="SSF53383">
    <property type="entry name" value="PLP-dependent transferases"/>
    <property type="match status" value="1"/>
</dbReference>
<reference evidence="1 2" key="1">
    <citation type="submission" date="2022-01" db="EMBL/GenBank/DDBJ databases">
        <authorList>
            <person name="Won M."/>
            <person name="Kim S.-J."/>
            <person name="Kwon S.-W."/>
        </authorList>
    </citation>
    <scope>NUCLEOTIDE SEQUENCE [LARGE SCALE GENOMIC DNA]</scope>
    <source>
        <strain evidence="1 2">KCTC 23505</strain>
    </source>
</reference>
<name>A0ABS9DZ98_9PROT</name>
<comment type="caution">
    <text evidence="1">The sequence shown here is derived from an EMBL/GenBank/DDBJ whole genome shotgun (WGS) entry which is preliminary data.</text>
</comment>
<sequence>MRDRSDDAGAPALRSRGRVAADIRTRFRRDVAFWPLRGRPWTIGPCGRAFSVGPAGAVVLDERLDETGLLIAARLAGEWGRLIEAGAPIGLAGLAAARAAAQFALAERLGPAQFGWIETMAGDLPPSAERLAAIWRELAAHCAGASGVLPPDAAVRIVSLWPVLGTAEAIMETGGDIRLLRDPQTDLNGYGCSHRPRPWAITFASSTASSVSERGYEAADRARLRLTAAMLATGDRTAVQVEAAAVRRAIGRAFGVPRGGAVVLAASGTDSELLALALGHLPDAGKPITTILLAPEETGSGVPMAAIGRHFAIDTANGHDVSRAAPIEGFRADTVLVSIPLRDAAGTIRPQDDIHADIVAAVANATGAGRLAILHALDLSKTGLLAPSMELLRALRERFGAVLDIVVDACQLRIAPAYIRAYLDLGAVVQITGSKFLTGPPFAGAALLPPALAKRLSSGALPAGLDAYFGRAEWPQGARAARLLPPTANYGLVLRWRAALAEYRAFAKVSDMRKIAVLERFAATVREAIRGHSIFVLQNVTAPCRDGDGWDGLRSVFGFAVRSPDESGRLLDPAAMRKLYQWLNADCSALFDTADERRLAARICHIGQPVALPDGDGGQVGWLRVSAGARLISGEPSHRGLAAARRLDREMMDLAAVFDKIALLHAHWTRIEAANPLPRYR</sequence>
<proteinExistence type="predicted"/>
<keyword evidence="2" id="KW-1185">Reference proteome</keyword>
<dbReference type="InterPro" id="IPR015424">
    <property type="entry name" value="PyrdxlP-dep_Trfase"/>
</dbReference>